<dbReference type="Proteomes" id="UP000001554">
    <property type="component" value="Chromosome 1"/>
</dbReference>
<keyword evidence="3" id="KW-1185">Reference proteome</keyword>
<dbReference type="RefSeq" id="XP_035688261.1">
    <property type="nucleotide sequence ID" value="XM_035832368.1"/>
</dbReference>
<gene>
    <name evidence="4" type="primary">LOC118423989</name>
</gene>
<evidence type="ECO:0000313" key="4">
    <source>
        <dbReference type="RefSeq" id="XP_035688261.1"/>
    </source>
</evidence>
<organism evidence="3 4">
    <name type="scientific">Branchiostoma floridae</name>
    <name type="common">Florida lancelet</name>
    <name type="synonym">Amphioxus</name>
    <dbReference type="NCBI Taxonomy" id="7739"/>
    <lineage>
        <taxon>Eukaryota</taxon>
        <taxon>Metazoa</taxon>
        <taxon>Chordata</taxon>
        <taxon>Cephalochordata</taxon>
        <taxon>Leptocardii</taxon>
        <taxon>Amphioxiformes</taxon>
        <taxon>Branchiostomatidae</taxon>
        <taxon>Branchiostoma</taxon>
    </lineage>
</organism>
<feature type="compositionally biased region" description="Basic and acidic residues" evidence="2">
    <location>
        <begin position="211"/>
        <end position="224"/>
    </location>
</feature>
<feature type="region of interest" description="Disordered" evidence="2">
    <location>
        <begin position="198"/>
        <end position="231"/>
    </location>
</feature>
<dbReference type="AlphaFoldDB" id="A0A9J7N3K6"/>
<feature type="coiled-coil region" evidence="1">
    <location>
        <begin position="11"/>
        <end position="44"/>
    </location>
</feature>
<accession>A0A9J7N3K6</accession>
<reference evidence="3" key="1">
    <citation type="journal article" date="2020" name="Nat. Ecol. Evol.">
        <title>Deeply conserved synteny resolves early events in vertebrate evolution.</title>
        <authorList>
            <person name="Simakov O."/>
            <person name="Marletaz F."/>
            <person name="Yue J.X."/>
            <person name="O'Connell B."/>
            <person name="Jenkins J."/>
            <person name="Brandt A."/>
            <person name="Calef R."/>
            <person name="Tung C.H."/>
            <person name="Huang T.K."/>
            <person name="Schmutz J."/>
            <person name="Satoh N."/>
            <person name="Yu J.K."/>
            <person name="Putnam N.H."/>
            <person name="Green R.E."/>
            <person name="Rokhsar D.S."/>
        </authorList>
    </citation>
    <scope>NUCLEOTIDE SEQUENCE [LARGE SCALE GENOMIC DNA]</scope>
    <source>
        <strain evidence="3">S238N-H82</strain>
    </source>
</reference>
<proteinExistence type="predicted"/>
<dbReference type="KEGG" id="bfo:118423989"/>
<dbReference type="GeneID" id="118423989"/>
<sequence>MQAEKPRTLQMASTEKELETYRLNKKETRRLQEVRSQLERSEKIQVRSLSQESDVVYQDLERLHARDLTPSLSEWLQGRVSTKKSAQRKFLARKIDSPKARARKKAAVDAEKRLNELAYTNRMFRASVEQMMGDPAVVDDTSAVETVARHNASAVDIVARHSASAVEIVARHSASAVETVARNDASAIETVARHVSFHLEDGQGGETGTDADTRPDGTESREQELDAEAAE</sequence>
<name>A0A9J7N3K6_BRAFL</name>
<keyword evidence="1" id="KW-0175">Coiled coil</keyword>
<protein>
    <submittedName>
        <fullName evidence="4">Uncharacterized protein LOC118423989 isoform X1</fullName>
    </submittedName>
</protein>
<evidence type="ECO:0000256" key="2">
    <source>
        <dbReference type="SAM" id="MobiDB-lite"/>
    </source>
</evidence>
<evidence type="ECO:0000256" key="1">
    <source>
        <dbReference type="SAM" id="Coils"/>
    </source>
</evidence>
<dbReference type="OrthoDB" id="10048600at2759"/>
<evidence type="ECO:0000313" key="3">
    <source>
        <dbReference type="Proteomes" id="UP000001554"/>
    </source>
</evidence>
<reference evidence="4" key="2">
    <citation type="submission" date="2025-08" db="UniProtKB">
        <authorList>
            <consortium name="RefSeq"/>
        </authorList>
    </citation>
    <scope>IDENTIFICATION</scope>
    <source>
        <strain evidence="4">S238N-H82</strain>
        <tissue evidence="4">Testes</tissue>
    </source>
</reference>